<gene>
    <name evidence="1" type="ORF">ACFQ1S_17140</name>
</gene>
<dbReference type="Proteomes" id="UP001597045">
    <property type="component" value="Unassembled WGS sequence"/>
</dbReference>
<organism evidence="1 2">
    <name type="scientific">Kibdelosporangium lantanae</name>
    <dbReference type="NCBI Taxonomy" id="1497396"/>
    <lineage>
        <taxon>Bacteria</taxon>
        <taxon>Bacillati</taxon>
        <taxon>Actinomycetota</taxon>
        <taxon>Actinomycetes</taxon>
        <taxon>Pseudonocardiales</taxon>
        <taxon>Pseudonocardiaceae</taxon>
        <taxon>Kibdelosporangium</taxon>
    </lineage>
</organism>
<sequence>MDLGHDVLVVQLADVLWPMLRQVVAHAGIGGCECPVEQVVRGVGVHRES</sequence>
<name>A0ABW3M8W4_9PSEU</name>
<protein>
    <submittedName>
        <fullName evidence="1">Uncharacterized protein</fullName>
    </submittedName>
</protein>
<keyword evidence="2" id="KW-1185">Reference proteome</keyword>
<evidence type="ECO:0000313" key="1">
    <source>
        <dbReference type="EMBL" id="MFD1047147.1"/>
    </source>
</evidence>
<comment type="caution">
    <text evidence="1">The sequence shown here is derived from an EMBL/GenBank/DDBJ whole genome shotgun (WGS) entry which is preliminary data.</text>
</comment>
<dbReference type="EMBL" id="JBHTIS010000948">
    <property type="protein sequence ID" value="MFD1047147.1"/>
    <property type="molecule type" value="Genomic_DNA"/>
</dbReference>
<proteinExistence type="predicted"/>
<accession>A0ABW3M8W4</accession>
<reference evidence="2" key="1">
    <citation type="journal article" date="2019" name="Int. J. Syst. Evol. Microbiol.">
        <title>The Global Catalogue of Microorganisms (GCM) 10K type strain sequencing project: providing services to taxonomists for standard genome sequencing and annotation.</title>
        <authorList>
            <consortium name="The Broad Institute Genomics Platform"/>
            <consortium name="The Broad Institute Genome Sequencing Center for Infectious Disease"/>
            <person name="Wu L."/>
            <person name="Ma J."/>
        </authorList>
    </citation>
    <scope>NUCLEOTIDE SEQUENCE [LARGE SCALE GENOMIC DNA]</scope>
    <source>
        <strain evidence="2">JCM 31486</strain>
    </source>
</reference>
<evidence type="ECO:0000313" key="2">
    <source>
        <dbReference type="Proteomes" id="UP001597045"/>
    </source>
</evidence>